<keyword evidence="2" id="KW-1185">Reference proteome</keyword>
<reference evidence="1 2" key="1">
    <citation type="submission" date="2019-07" db="EMBL/GenBank/DDBJ databases">
        <title>Whole genome shotgun sequence of Methylobacterium gnaphalii NBRC 107716.</title>
        <authorList>
            <person name="Hosoyama A."/>
            <person name="Uohara A."/>
            <person name="Ohji S."/>
            <person name="Ichikawa N."/>
        </authorList>
    </citation>
    <scope>NUCLEOTIDE SEQUENCE [LARGE SCALE GENOMIC DNA]</scope>
    <source>
        <strain evidence="1 2">NBRC 107716</strain>
    </source>
</reference>
<sequence>MTMREINAAEDALDQRVIDARHALGEALIARDQNHSVETAAAVAIARQHFDDAMRARARTDVVFA</sequence>
<gene>
    <name evidence="1" type="ORF">MGN01_16770</name>
</gene>
<protein>
    <submittedName>
        <fullName evidence="1">Uncharacterized protein</fullName>
    </submittedName>
</protein>
<dbReference type="RefSeq" id="WP_210246071.1">
    <property type="nucleotide sequence ID" value="NZ_BJZV01000007.1"/>
</dbReference>
<evidence type="ECO:0000313" key="2">
    <source>
        <dbReference type="Proteomes" id="UP000321750"/>
    </source>
</evidence>
<accession>A0A512JIY3</accession>
<comment type="caution">
    <text evidence="1">The sequence shown here is derived from an EMBL/GenBank/DDBJ whole genome shotgun (WGS) entry which is preliminary data.</text>
</comment>
<name>A0A512JIY3_9HYPH</name>
<proteinExistence type="predicted"/>
<dbReference type="EMBL" id="BJZV01000007">
    <property type="protein sequence ID" value="GEP09832.1"/>
    <property type="molecule type" value="Genomic_DNA"/>
</dbReference>
<dbReference type="Proteomes" id="UP000321750">
    <property type="component" value="Unassembled WGS sequence"/>
</dbReference>
<evidence type="ECO:0000313" key="1">
    <source>
        <dbReference type="EMBL" id="GEP09832.1"/>
    </source>
</evidence>
<dbReference type="AlphaFoldDB" id="A0A512JIY3"/>
<organism evidence="1 2">
    <name type="scientific">Methylobacterium gnaphalii</name>
    <dbReference type="NCBI Taxonomy" id="1010610"/>
    <lineage>
        <taxon>Bacteria</taxon>
        <taxon>Pseudomonadati</taxon>
        <taxon>Pseudomonadota</taxon>
        <taxon>Alphaproteobacteria</taxon>
        <taxon>Hyphomicrobiales</taxon>
        <taxon>Methylobacteriaceae</taxon>
        <taxon>Methylobacterium</taxon>
    </lineage>
</organism>